<evidence type="ECO:0000256" key="5">
    <source>
        <dbReference type="ARBA" id="ARBA00022597"/>
    </source>
</evidence>
<evidence type="ECO:0000259" key="15">
    <source>
        <dbReference type="Pfam" id="PF02563"/>
    </source>
</evidence>
<evidence type="ECO:0000256" key="7">
    <source>
        <dbReference type="ARBA" id="ARBA00022729"/>
    </source>
</evidence>
<keyword evidence="3" id="KW-0813">Transport</keyword>
<protein>
    <submittedName>
        <fullName evidence="17">Polysaccharide biosynthesis/export protein</fullName>
    </submittedName>
</protein>
<accession>A0A1J5QIQ6</accession>
<dbReference type="PANTHER" id="PTHR33619">
    <property type="entry name" value="POLYSACCHARIDE EXPORT PROTEIN GFCE-RELATED"/>
    <property type="match status" value="1"/>
</dbReference>
<keyword evidence="12" id="KW-0564">Palmitate</keyword>
<dbReference type="GO" id="GO:0046930">
    <property type="term" value="C:pore complex"/>
    <property type="evidence" value="ECO:0007669"/>
    <property type="project" value="UniProtKB-KW"/>
</dbReference>
<name>A0A1J5QIQ6_9ZZZZ</name>
<evidence type="ECO:0000256" key="13">
    <source>
        <dbReference type="ARBA" id="ARBA00023237"/>
    </source>
</evidence>
<keyword evidence="13" id="KW-0998">Cell outer membrane</keyword>
<dbReference type="Gene3D" id="3.30.1950.10">
    <property type="entry name" value="wza like domain"/>
    <property type="match status" value="1"/>
</dbReference>
<dbReference type="AlphaFoldDB" id="A0A1J5QIQ6"/>
<dbReference type="Pfam" id="PF02563">
    <property type="entry name" value="Poly_export"/>
    <property type="match status" value="1"/>
</dbReference>
<dbReference type="InterPro" id="IPR003715">
    <property type="entry name" value="Poly_export_N"/>
</dbReference>
<dbReference type="GO" id="GO:0006811">
    <property type="term" value="P:monoatomic ion transport"/>
    <property type="evidence" value="ECO:0007669"/>
    <property type="project" value="UniProtKB-KW"/>
</dbReference>
<feature type="domain" description="Polysaccharide export protein N-terminal" evidence="15">
    <location>
        <begin position="75"/>
        <end position="170"/>
    </location>
</feature>
<comment type="caution">
    <text evidence="17">The sequence shown here is derived from an EMBL/GenBank/DDBJ whole genome shotgun (WGS) entry which is preliminary data.</text>
</comment>
<keyword evidence="14" id="KW-0449">Lipoprotein</keyword>
<evidence type="ECO:0000256" key="8">
    <source>
        <dbReference type="ARBA" id="ARBA00023047"/>
    </source>
</evidence>
<evidence type="ECO:0000256" key="1">
    <source>
        <dbReference type="ARBA" id="ARBA00004571"/>
    </source>
</evidence>
<dbReference type="GO" id="GO:0009279">
    <property type="term" value="C:cell outer membrane"/>
    <property type="evidence" value="ECO:0007669"/>
    <property type="project" value="UniProtKB-SubCell"/>
</dbReference>
<evidence type="ECO:0000256" key="11">
    <source>
        <dbReference type="ARBA" id="ARBA00023136"/>
    </source>
</evidence>
<keyword evidence="10" id="KW-0626">Porin</keyword>
<keyword evidence="7" id="KW-0732">Signal</keyword>
<organism evidence="17">
    <name type="scientific">mine drainage metagenome</name>
    <dbReference type="NCBI Taxonomy" id="410659"/>
    <lineage>
        <taxon>unclassified sequences</taxon>
        <taxon>metagenomes</taxon>
        <taxon>ecological metagenomes</taxon>
    </lineage>
</organism>
<dbReference type="Pfam" id="PF22461">
    <property type="entry name" value="SLBB_2"/>
    <property type="match status" value="2"/>
</dbReference>
<comment type="similarity">
    <text evidence="2">Belongs to the BexD/CtrA/VexA family.</text>
</comment>
<keyword evidence="11" id="KW-0472">Membrane</keyword>
<gene>
    <name evidence="17" type="ORF">GALL_384010</name>
</gene>
<proteinExistence type="inferred from homology"/>
<evidence type="ECO:0000256" key="4">
    <source>
        <dbReference type="ARBA" id="ARBA00022452"/>
    </source>
</evidence>
<feature type="domain" description="SLBB" evidence="16">
    <location>
        <begin position="176"/>
        <end position="250"/>
    </location>
</feature>
<reference evidence="17" key="1">
    <citation type="submission" date="2016-10" db="EMBL/GenBank/DDBJ databases">
        <title>Sequence of Gallionella enrichment culture.</title>
        <authorList>
            <person name="Poehlein A."/>
            <person name="Muehling M."/>
            <person name="Daniel R."/>
        </authorList>
    </citation>
    <scope>NUCLEOTIDE SEQUENCE</scope>
</reference>
<evidence type="ECO:0000256" key="14">
    <source>
        <dbReference type="ARBA" id="ARBA00023288"/>
    </source>
</evidence>
<evidence type="ECO:0000256" key="10">
    <source>
        <dbReference type="ARBA" id="ARBA00023114"/>
    </source>
</evidence>
<evidence type="ECO:0000256" key="9">
    <source>
        <dbReference type="ARBA" id="ARBA00023065"/>
    </source>
</evidence>
<keyword evidence="4" id="KW-1134">Transmembrane beta strand</keyword>
<evidence type="ECO:0000313" key="17">
    <source>
        <dbReference type="EMBL" id="OIQ79852.1"/>
    </source>
</evidence>
<dbReference type="InterPro" id="IPR054765">
    <property type="entry name" value="SLBB_dom"/>
</dbReference>
<keyword evidence="6" id="KW-0812">Transmembrane</keyword>
<comment type="subcellular location">
    <subcellularLocation>
        <location evidence="1">Cell outer membrane</location>
        <topology evidence="1">Multi-pass membrane protein</topology>
    </subcellularLocation>
</comment>
<dbReference type="GO" id="GO:0015159">
    <property type="term" value="F:polysaccharide transmembrane transporter activity"/>
    <property type="evidence" value="ECO:0007669"/>
    <property type="project" value="InterPro"/>
</dbReference>
<dbReference type="PANTHER" id="PTHR33619:SF3">
    <property type="entry name" value="POLYSACCHARIDE EXPORT PROTEIN GFCE-RELATED"/>
    <property type="match status" value="1"/>
</dbReference>
<evidence type="ECO:0000256" key="12">
    <source>
        <dbReference type="ARBA" id="ARBA00023139"/>
    </source>
</evidence>
<dbReference type="EMBL" id="MLJW01001149">
    <property type="protein sequence ID" value="OIQ79852.1"/>
    <property type="molecule type" value="Genomic_DNA"/>
</dbReference>
<evidence type="ECO:0000256" key="3">
    <source>
        <dbReference type="ARBA" id="ARBA00022448"/>
    </source>
</evidence>
<feature type="domain" description="SLBB" evidence="16">
    <location>
        <begin position="259"/>
        <end position="354"/>
    </location>
</feature>
<keyword evidence="5" id="KW-0762">Sugar transport</keyword>
<evidence type="ECO:0000256" key="6">
    <source>
        <dbReference type="ARBA" id="ARBA00022692"/>
    </source>
</evidence>
<dbReference type="PROSITE" id="PS51257">
    <property type="entry name" value="PROKAR_LIPOPROTEIN"/>
    <property type="match status" value="1"/>
</dbReference>
<dbReference type="InterPro" id="IPR049712">
    <property type="entry name" value="Poly_export"/>
</dbReference>
<sequence length="386" mass="40860">MASSFKLLVLALALLLGACSTFVPAAGPRTQAIVSSPTSAELHGIELIHVDYTVAHRLEQEQASHAFSAYFSGPAHPDHRVGAGDVLQVYIWEAPPAMLFNAQGIASSGVTIGSNGMVSLPPQMISSEGDIRVPFIGRLQVAGLTTEQVAVRITRYLRGKANEPQVLVSLLQNNTQNVTVVGNVQHSMEVPLNPGGVSLLRALALAGGVTKPVEKTSIQLSRSGRVMTMPLQAVLRDPADNIALHAGDVVTALYQPESFTVLGATGRNAEVPFEASGITLAQALARAGGVDDGRANPAGVFLFRFEAPAALPWSSAPRLVDGKVPTIFQFNLRDPSTFFAAQTFPVQNHDLLYVTDSPATDLQKVLNVVGGIVYPFQTLNAMGVIK</sequence>
<dbReference type="Gene3D" id="3.10.560.10">
    <property type="entry name" value="Outer membrane lipoprotein wza domain like"/>
    <property type="match status" value="2"/>
</dbReference>
<dbReference type="GO" id="GO:0015288">
    <property type="term" value="F:porin activity"/>
    <property type="evidence" value="ECO:0007669"/>
    <property type="project" value="UniProtKB-KW"/>
</dbReference>
<keyword evidence="8" id="KW-0625">Polysaccharide transport</keyword>
<evidence type="ECO:0000259" key="16">
    <source>
        <dbReference type="Pfam" id="PF22461"/>
    </source>
</evidence>
<keyword evidence="9" id="KW-0406">Ion transport</keyword>
<evidence type="ECO:0000256" key="2">
    <source>
        <dbReference type="ARBA" id="ARBA00009450"/>
    </source>
</evidence>